<name>A0ABT0QEK1_9FLAO</name>
<dbReference type="Pfam" id="PF04230">
    <property type="entry name" value="PS_pyruv_trans"/>
    <property type="match status" value="1"/>
</dbReference>
<dbReference type="EMBL" id="JAMFLZ010000002">
    <property type="protein sequence ID" value="MCL6294664.1"/>
    <property type="molecule type" value="Genomic_DNA"/>
</dbReference>
<protein>
    <submittedName>
        <fullName evidence="2">Polysaccharide pyruvyl transferase family protein</fullName>
    </submittedName>
</protein>
<reference evidence="2" key="1">
    <citation type="submission" date="2022-05" db="EMBL/GenBank/DDBJ databases">
        <authorList>
            <person name="Park J.-S."/>
        </authorList>
    </citation>
    <scope>NUCLEOTIDE SEQUENCE</scope>
    <source>
        <strain evidence="2">2012CJ34-3</strain>
    </source>
</reference>
<sequence length="270" mass="31373">MAIRLYWWHEKRASGDENYGDLLSQFLVEKISKQKVIAIKHPAKGLHKYFFKHYVTIGSIISSATKNSIVWGSGIIKKDEKVRDARFVAVRGPQTRKRVLDLGFSCPEVYGDPAILLPEYYNKEIKKTFEIGIIPHYVDYQAVNEIFKNEKRVKVINLLTKDIKKTTDEILECKQIISSSLHGVIVSQAYRIPSLWIKFSNKLSGDNIKFYDYFESMNIEFMGEDFIEPKNLNFNLLKQKLEKNKSVLLQDENILELRKKELLKSCPFAT</sequence>
<dbReference type="GO" id="GO:0016740">
    <property type="term" value="F:transferase activity"/>
    <property type="evidence" value="ECO:0007669"/>
    <property type="project" value="UniProtKB-KW"/>
</dbReference>
<organism evidence="2 3">
    <name type="scientific">Jejuia spongiicola</name>
    <dbReference type="NCBI Taxonomy" id="2942207"/>
    <lineage>
        <taxon>Bacteria</taxon>
        <taxon>Pseudomonadati</taxon>
        <taxon>Bacteroidota</taxon>
        <taxon>Flavobacteriia</taxon>
        <taxon>Flavobacteriales</taxon>
        <taxon>Flavobacteriaceae</taxon>
        <taxon>Jejuia</taxon>
    </lineage>
</organism>
<evidence type="ECO:0000313" key="2">
    <source>
        <dbReference type="EMBL" id="MCL6294664.1"/>
    </source>
</evidence>
<dbReference type="InterPro" id="IPR007345">
    <property type="entry name" value="Polysacch_pyruvyl_Trfase"/>
</dbReference>
<proteinExistence type="predicted"/>
<dbReference type="Proteomes" id="UP001165381">
    <property type="component" value="Unassembled WGS sequence"/>
</dbReference>
<comment type="caution">
    <text evidence="2">The sequence shown here is derived from an EMBL/GenBank/DDBJ whole genome shotgun (WGS) entry which is preliminary data.</text>
</comment>
<keyword evidence="2" id="KW-0808">Transferase</keyword>
<keyword evidence="3" id="KW-1185">Reference proteome</keyword>
<feature type="domain" description="Polysaccharide pyruvyl transferase" evidence="1">
    <location>
        <begin position="54"/>
        <end position="197"/>
    </location>
</feature>
<evidence type="ECO:0000313" key="3">
    <source>
        <dbReference type="Proteomes" id="UP001165381"/>
    </source>
</evidence>
<evidence type="ECO:0000259" key="1">
    <source>
        <dbReference type="Pfam" id="PF04230"/>
    </source>
</evidence>
<dbReference type="RefSeq" id="WP_249972501.1">
    <property type="nucleotide sequence ID" value="NZ_JAMFLZ010000002.1"/>
</dbReference>
<accession>A0ABT0QEK1</accession>
<gene>
    <name evidence="2" type="ORF">M3P09_06635</name>
</gene>